<dbReference type="OMA" id="CEHYEIM"/>
<reference evidence="2" key="1">
    <citation type="submission" date="2021-01" db="UniProtKB">
        <authorList>
            <consortium name="EnsemblMetazoa"/>
        </authorList>
    </citation>
    <scope>IDENTIFICATION</scope>
</reference>
<dbReference type="Gene3D" id="1.10.10.60">
    <property type="entry name" value="Homeodomain-like"/>
    <property type="match status" value="1"/>
</dbReference>
<dbReference type="Pfam" id="PF13837">
    <property type="entry name" value="Myb_DNA-bind_4"/>
    <property type="match status" value="1"/>
</dbReference>
<protein>
    <recommendedName>
        <fullName evidence="1">Myb/SANT-like DNA-binding domain-containing protein</fullName>
    </recommendedName>
</protein>
<feature type="domain" description="Myb/SANT-like DNA-binding" evidence="1">
    <location>
        <begin position="209"/>
        <end position="297"/>
    </location>
</feature>
<evidence type="ECO:0000259" key="1">
    <source>
        <dbReference type="Pfam" id="PF13837"/>
    </source>
</evidence>
<name>A0A7M7M2K3_NASVI</name>
<dbReference type="EnsemblMetazoa" id="XM_016988492">
    <property type="protein sequence ID" value="XP_016843981"/>
    <property type="gene ID" value="LOC107981810"/>
</dbReference>
<dbReference type="SMR" id="A0A7M7M2K3"/>
<dbReference type="InParanoid" id="A0A7M7M2K3"/>
<dbReference type="PANTHER" id="PTHR47595:SF1">
    <property type="entry name" value="MYB_SANT-LIKE DNA-BINDING DOMAIN-CONTAINING PROTEIN"/>
    <property type="match status" value="1"/>
</dbReference>
<accession>A0A7M7M2K3</accession>
<proteinExistence type="predicted"/>
<dbReference type="AlphaFoldDB" id="A0A7M7M2K3"/>
<sequence>MAGANKERVVLVDPETLETFKVYVNPEDVSRIETNPSYQQKMINDIKKVKNQNNLVELKLRDAKRDKALADLQYANDLLHEHLSVLGSLSNVGQKTSTLKQGVNAESGAVFELTLVDSLTMDSYTLFVDQVTINRVQTDTLFATELLEKHKAAINQQKSHTLSTSIEKNNDPANIINEVHSHDELEQLIERYENDDIGDDPSPIQTGRYSWTDAATLLLINLYQENDAAYSEWKLTNKKFWKKITDGMLSKGYDVSYSQCTSKIDNLKRSYKNVKDHNAQSGNDKKTCIFYEELDELFSKKPWIKPLSVAGSNMPLGDLDINSSTSNLKRPRSLLEVLKASYLQQTIEIKRLKREYTENYREKKLAVMKDLVHILKK</sequence>
<keyword evidence="3" id="KW-1185">Reference proteome</keyword>
<dbReference type="KEGG" id="nvi:107981810"/>
<evidence type="ECO:0000313" key="3">
    <source>
        <dbReference type="Proteomes" id="UP000002358"/>
    </source>
</evidence>
<gene>
    <name evidence="2" type="primary">107981810</name>
</gene>
<dbReference type="Proteomes" id="UP000002358">
    <property type="component" value="Unassembled WGS sequence"/>
</dbReference>
<dbReference type="OrthoDB" id="6780173at2759"/>
<dbReference type="InterPro" id="IPR044822">
    <property type="entry name" value="Myb_DNA-bind_4"/>
</dbReference>
<evidence type="ECO:0000313" key="2">
    <source>
        <dbReference type="EnsemblMetazoa" id="XP_016843981"/>
    </source>
</evidence>
<organism evidence="2 3">
    <name type="scientific">Nasonia vitripennis</name>
    <name type="common">Parasitic wasp</name>
    <dbReference type="NCBI Taxonomy" id="7425"/>
    <lineage>
        <taxon>Eukaryota</taxon>
        <taxon>Metazoa</taxon>
        <taxon>Ecdysozoa</taxon>
        <taxon>Arthropoda</taxon>
        <taxon>Hexapoda</taxon>
        <taxon>Insecta</taxon>
        <taxon>Pterygota</taxon>
        <taxon>Neoptera</taxon>
        <taxon>Endopterygota</taxon>
        <taxon>Hymenoptera</taxon>
        <taxon>Apocrita</taxon>
        <taxon>Proctotrupomorpha</taxon>
        <taxon>Chalcidoidea</taxon>
        <taxon>Pteromalidae</taxon>
        <taxon>Pteromalinae</taxon>
        <taxon>Nasonia</taxon>
    </lineage>
</organism>
<dbReference type="PANTHER" id="PTHR47595">
    <property type="entry name" value="HEAT SHOCK 70 KDA PROTEIN 14"/>
    <property type="match status" value="1"/>
</dbReference>